<evidence type="ECO:0000313" key="2">
    <source>
        <dbReference type="Proteomes" id="UP000005546"/>
    </source>
</evidence>
<dbReference type="AlphaFoldDB" id="F3QWE8"/>
<accession>F3QWE8</accession>
<dbReference type="HOGENOM" id="CLU_076020_0_0_10"/>
<dbReference type="EMBL" id="AFBR01000072">
    <property type="protein sequence ID" value="EGG52030.1"/>
    <property type="molecule type" value="Genomic_DNA"/>
</dbReference>
<dbReference type="Pfam" id="PF20102">
    <property type="entry name" value="DUF6492"/>
    <property type="match status" value="1"/>
</dbReference>
<organism evidence="1 2">
    <name type="scientific">Paraprevotella xylaniphila YIT 11841</name>
    <dbReference type="NCBI Taxonomy" id="762982"/>
    <lineage>
        <taxon>Bacteria</taxon>
        <taxon>Pseudomonadati</taxon>
        <taxon>Bacteroidota</taxon>
        <taxon>Bacteroidia</taxon>
        <taxon>Bacteroidales</taxon>
        <taxon>Prevotellaceae</taxon>
        <taxon>Paraprevotella</taxon>
    </lineage>
</organism>
<dbReference type="Proteomes" id="UP000005546">
    <property type="component" value="Unassembled WGS sequence"/>
</dbReference>
<dbReference type="STRING" id="762982.HMPREF9442_02530"/>
<proteinExistence type="predicted"/>
<dbReference type="InterPro" id="IPR045499">
    <property type="entry name" value="DUF6492"/>
</dbReference>
<gene>
    <name evidence="1" type="ORF">HMPREF9442_02530</name>
</gene>
<name>F3QWE8_9BACT</name>
<comment type="caution">
    <text evidence="1">The sequence shown here is derived from an EMBL/GenBank/DDBJ whole genome shotgun (WGS) entry which is preliminary data.</text>
</comment>
<keyword evidence="2" id="KW-1185">Reference proteome</keyword>
<sequence>MGRNKFDLIIPVVFKDYGMLSRVLRYVMKYIYPDNIYIITDARYRKYLPKEARRMEVVDENVLLPGLSFSRIRNLLKQSGNMDSRPGWYLQQFIKMGFALSDYSQNQYYLSWDADTIPLRKLDFFVDGKVMFAMKKEFHKPYFDTIKRILDISEFNEKSYIAEHMMFDKQIMADLIGRISSCGVRGEDWIEKIINAVEPGVSNGFSEFETYGNFCLNYYPQSYVERHLNTFRKGGYIAGRFISKQRLEYISFDTDTISLELNDYPDVWTARCFCFLYRKYVEMRYRWISHILPSSI</sequence>
<reference evidence="1 2" key="1">
    <citation type="submission" date="2011-02" db="EMBL/GenBank/DDBJ databases">
        <authorList>
            <person name="Weinstock G."/>
            <person name="Sodergren E."/>
            <person name="Clifton S."/>
            <person name="Fulton L."/>
            <person name="Fulton B."/>
            <person name="Courtney L."/>
            <person name="Fronick C."/>
            <person name="Harrison M."/>
            <person name="Strong C."/>
            <person name="Farmer C."/>
            <person name="Delahaunty K."/>
            <person name="Markovic C."/>
            <person name="Hall O."/>
            <person name="Minx P."/>
            <person name="Tomlinson C."/>
            <person name="Mitreva M."/>
            <person name="Hou S."/>
            <person name="Chen J."/>
            <person name="Wollam A."/>
            <person name="Pepin K.H."/>
            <person name="Johnson M."/>
            <person name="Bhonagiri V."/>
            <person name="Zhang X."/>
            <person name="Suruliraj S."/>
            <person name="Warren W."/>
            <person name="Chinwalla A."/>
            <person name="Mardis E.R."/>
            <person name="Wilson R.K."/>
        </authorList>
    </citation>
    <scope>NUCLEOTIDE SEQUENCE [LARGE SCALE GENOMIC DNA]</scope>
    <source>
        <strain evidence="1 2">YIT 11841</strain>
    </source>
</reference>
<dbReference type="RefSeq" id="WP_008628540.1">
    <property type="nucleotide sequence ID" value="NZ_GL883870.1"/>
</dbReference>
<protein>
    <submittedName>
        <fullName evidence="1">Uncharacterized protein</fullName>
    </submittedName>
</protein>
<evidence type="ECO:0000313" key="1">
    <source>
        <dbReference type="EMBL" id="EGG52030.1"/>
    </source>
</evidence>
<dbReference type="eggNOG" id="COG1216">
    <property type="taxonomic scope" value="Bacteria"/>
</dbReference>